<evidence type="ECO:0008006" key="3">
    <source>
        <dbReference type="Google" id="ProtNLM"/>
    </source>
</evidence>
<protein>
    <recommendedName>
        <fullName evidence="3">Nucleotidyltransferase family protein</fullName>
    </recommendedName>
</protein>
<comment type="caution">
    <text evidence="1">The sequence shown here is derived from an EMBL/GenBank/DDBJ whole genome shotgun (WGS) entry which is preliminary data.</text>
</comment>
<name>A0A3A6Q4M3_9EURY</name>
<evidence type="ECO:0000313" key="2">
    <source>
        <dbReference type="Proteomes" id="UP000276588"/>
    </source>
</evidence>
<proteinExistence type="predicted"/>
<keyword evidence="2" id="KW-1185">Reference proteome</keyword>
<reference evidence="1 2" key="1">
    <citation type="submission" date="2018-06" db="EMBL/GenBank/DDBJ databases">
        <title>Halonotius sp. F13-13 a new haloarchaeeon isolated from a solar saltern from Isla Cristina, Huelva, Spain.</title>
        <authorList>
            <person name="Duran-Viseras A."/>
            <person name="Sanchez-Porro C."/>
            <person name="Ventosa A."/>
        </authorList>
    </citation>
    <scope>NUCLEOTIDE SEQUENCE [LARGE SCALE GENOMIC DNA]</scope>
    <source>
        <strain evidence="1 2">F13-13</strain>
    </source>
</reference>
<dbReference type="SUPFAM" id="SSF81301">
    <property type="entry name" value="Nucleotidyltransferase"/>
    <property type="match status" value="1"/>
</dbReference>
<dbReference type="Proteomes" id="UP000276588">
    <property type="component" value="Unassembled WGS sequence"/>
</dbReference>
<evidence type="ECO:0000313" key="1">
    <source>
        <dbReference type="EMBL" id="RJX44267.1"/>
    </source>
</evidence>
<organism evidence="1 2">
    <name type="scientific">Halonotius aquaticus</name>
    <dbReference type="NCBI Taxonomy" id="2216978"/>
    <lineage>
        <taxon>Archaea</taxon>
        <taxon>Methanobacteriati</taxon>
        <taxon>Methanobacteriota</taxon>
        <taxon>Stenosarchaea group</taxon>
        <taxon>Halobacteria</taxon>
        <taxon>Halobacteriales</taxon>
        <taxon>Haloferacaceae</taxon>
        <taxon>Halonotius</taxon>
    </lineage>
</organism>
<dbReference type="Gene3D" id="3.30.460.40">
    <property type="match status" value="1"/>
</dbReference>
<dbReference type="OrthoDB" id="42009at2157"/>
<gene>
    <name evidence="1" type="ORF">DM826_04125</name>
</gene>
<dbReference type="AlphaFoldDB" id="A0A3A6Q4M3"/>
<accession>A0A3A6Q4M3</accession>
<dbReference type="RefSeq" id="WP_120101772.1">
    <property type="nucleotide sequence ID" value="NZ_QKNY01000005.1"/>
</dbReference>
<dbReference type="InterPro" id="IPR043519">
    <property type="entry name" value="NT_sf"/>
</dbReference>
<sequence length="200" mass="21931">MSGVELTESGLVVDREPNGFDELAIAFSVLASRLDIDHVFVAGYVAILTGRSRATEDIDVFMEPCSESEIDAFVDELEAADYWGPAMPLAEMYDNLSSGTNIWVAPDGEMSPRLEVKFPGDEFDRASLSNAISATIDGETIPIGPLELQIAYKLALGGRTDLEDAAHLYTLFGETLSTARLEKWVEKLDTEDEYARLTDL</sequence>
<dbReference type="EMBL" id="QKNY01000005">
    <property type="protein sequence ID" value="RJX44267.1"/>
    <property type="molecule type" value="Genomic_DNA"/>
</dbReference>